<protein>
    <recommendedName>
        <fullName evidence="5">HEAT repeat domain-containing protein</fullName>
    </recommendedName>
</protein>
<gene>
    <name evidence="2" type="ORF">Strain138_000343</name>
    <name evidence="3" type="ORF">Strain318_000343</name>
</gene>
<dbReference type="EMBL" id="CP130613">
    <property type="protein sequence ID" value="WKW14018.1"/>
    <property type="molecule type" value="Genomic_DNA"/>
</dbReference>
<dbReference type="Gene3D" id="1.25.10.10">
    <property type="entry name" value="Leucine-rich Repeat Variant"/>
    <property type="match status" value="2"/>
</dbReference>
<dbReference type="SUPFAM" id="SSF48371">
    <property type="entry name" value="ARM repeat"/>
    <property type="match status" value="1"/>
</dbReference>
<organism evidence="3 4">
    <name type="scientific">Pseudogemmatithrix spongiicola</name>
    <dbReference type="NCBI Taxonomy" id="3062599"/>
    <lineage>
        <taxon>Bacteria</taxon>
        <taxon>Pseudomonadati</taxon>
        <taxon>Gemmatimonadota</taxon>
        <taxon>Gemmatimonadia</taxon>
        <taxon>Gemmatimonadales</taxon>
        <taxon>Gemmatimonadaceae</taxon>
        <taxon>Pseudogemmatithrix</taxon>
    </lineage>
</organism>
<feature type="region of interest" description="Disordered" evidence="1">
    <location>
        <begin position="144"/>
        <end position="179"/>
    </location>
</feature>
<dbReference type="RefSeq" id="WP_367886810.1">
    <property type="nucleotide sequence ID" value="NZ_CP130612.1"/>
</dbReference>
<dbReference type="SMART" id="SM00567">
    <property type="entry name" value="EZ_HEAT"/>
    <property type="match status" value="3"/>
</dbReference>
<reference evidence="3" key="1">
    <citation type="submission" date="2023-07" db="EMBL/GenBank/DDBJ databases">
        <authorList>
            <person name="Haufschild T."/>
            <person name="Kallscheuer N."/>
            <person name="Hammer J."/>
            <person name="Kohn T."/>
            <person name="Kabuu M."/>
            <person name="Jogler M."/>
            <person name="Wohfarth N."/>
            <person name="Heuer A."/>
            <person name="Rohde M."/>
            <person name="van Teeseling M.C.F."/>
            <person name="Jogler C."/>
        </authorList>
    </citation>
    <scope>NUCLEOTIDE SEQUENCE</scope>
    <source>
        <strain evidence="2">Strain 138</strain>
        <strain evidence="3">Strain 318</strain>
    </source>
</reference>
<evidence type="ECO:0000256" key="1">
    <source>
        <dbReference type="SAM" id="MobiDB-lite"/>
    </source>
</evidence>
<dbReference type="KEGG" id="pspc:Strain318_000343"/>
<evidence type="ECO:0000313" key="3">
    <source>
        <dbReference type="EMBL" id="WKW14018.1"/>
    </source>
</evidence>
<evidence type="ECO:0000313" key="4">
    <source>
        <dbReference type="Proteomes" id="UP001229955"/>
    </source>
</evidence>
<dbReference type="EMBL" id="CP130612">
    <property type="protein sequence ID" value="WKW11108.1"/>
    <property type="molecule type" value="Genomic_DNA"/>
</dbReference>
<dbReference type="InterPro" id="IPR011989">
    <property type="entry name" value="ARM-like"/>
</dbReference>
<dbReference type="AlphaFoldDB" id="A0AA49JY61"/>
<accession>A0AA49JY61</accession>
<dbReference type="InterPro" id="IPR016024">
    <property type="entry name" value="ARM-type_fold"/>
</dbReference>
<accession>A0AA49JSF7</accession>
<keyword evidence="4" id="KW-1185">Reference proteome</keyword>
<evidence type="ECO:0008006" key="5">
    <source>
        <dbReference type="Google" id="ProtNLM"/>
    </source>
</evidence>
<name>A0AA49JY61_9BACT</name>
<dbReference type="Pfam" id="PF13646">
    <property type="entry name" value="HEAT_2"/>
    <property type="match status" value="1"/>
</dbReference>
<dbReference type="Proteomes" id="UP001229955">
    <property type="component" value="Chromosome"/>
</dbReference>
<sequence>MSDAAAPDTRIPVRLARVVAHIVAAPAALAEHRGELRALVKALKKAQAELGVSADGALRDGESAVTSEDADTQAALTLLAGRLQSYGVERLVLSDKATDADLFDLVKLLATTPDQADPVAFFAARAAAVDARAIPRTLRQAVVADEPEAPSVKEPASVREPASAQAPTPDEATATGDARSDRLVEALPLPEGGDDELQALFGTLLATEDVELLRDPLDRLTLLADLAFRTGRFDRMTHALAGLVAIEHAQLERDASDERRREFARAVRRLATPVILRQVATLRRTRAADAVATRQLQAILHRYGTDGAEAMIDELVNAPTPDARKACLEALRALRRTHDALFDLVRHTDDLRVRQGIELLAALGDARAEQLVLEQLRHPDARTRREVMAALERFPSAAALDAIGVGLTDDEPIVRLRAVAAVIPRGQIAVRLLAPLLDAEPDREVLYAAIAGLGTIGGADAVQALIKAANGETQHQRRRGASYRLQACAALALIRTPQAMAAVQVLRDDRDREVREGAMRLVAQAARRGTTAVRALADA</sequence>
<dbReference type="InterPro" id="IPR004155">
    <property type="entry name" value="PBS_lyase_HEAT"/>
</dbReference>
<proteinExistence type="predicted"/>
<evidence type="ECO:0000313" key="2">
    <source>
        <dbReference type="EMBL" id="WKW11108.1"/>
    </source>
</evidence>